<dbReference type="InterPro" id="IPR017926">
    <property type="entry name" value="GATASE"/>
</dbReference>
<dbReference type="UniPathway" id="UPA00068">
    <property type="reaction ID" value="UER00171"/>
</dbReference>
<dbReference type="UniPathway" id="UPA00070">
    <property type="reaction ID" value="UER00115"/>
</dbReference>
<proteinExistence type="inferred from homology"/>
<dbReference type="Gene3D" id="3.40.50.880">
    <property type="match status" value="1"/>
</dbReference>
<dbReference type="InterPro" id="IPR006274">
    <property type="entry name" value="CarbamoylP_synth_ssu"/>
</dbReference>
<sequence length="363" mass="40239">MTKGQLVLETGEIFTGDWIGYMEEGVGELVFNTSMTGYQEMLTDPSYAGQIVILTYPVVGNYGMNVNDSESYRLQVAGVILNDVCDEPSHYQLQSTFTEALKKHAIPGLKNVDTRALVALIRKYGTVKGRLVLEKAFPDYKYEFTLPSVKELVQEVAVKSPIQMGEGNCHIVILDFGYKKSIVTALLELGCRVTVVPYHYTVKAIKALQPDGIMISNGPGNPSELQIYFPHIKAVTEAYPTLGICLGHQLVALAHGAETEKLPFGHRGSNHPVKDLQTGKISITAQNHGYVVKKESLSSTIFQVIFEHVHDQSVEGMKHKHLPITTVQFHPEAHPGPSDTAYILTDFVQQVIQLKEEWLCEKA</sequence>
<dbReference type="SUPFAM" id="SSF52021">
    <property type="entry name" value="Carbamoyl phosphate synthetase, small subunit N-terminal domain"/>
    <property type="match status" value="1"/>
</dbReference>
<dbReference type="GO" id="GO:0005524">
    <property type="term" value="F:ATP binding"/>
    <property type="evidence" value="ECO:0007669"/>
    <property type="project" value="UniProtKB-UniRule"/>
</dbReference>
<keyword evidence="8" id="KW-0028">Amino-acid biosynthesis</keyword>
<comment type="similarity">
    <text evidence="2 8">Belongs to the CarA family.</text>
</comment>
<dbReference type="SUPFAM" id="SSF52317">
    <property type="entry name" value="Class I glutamine amidotransferase-like"/>
    <property type="match status" value="1"/>
</dbReference>
<dbReference type="HAMAP" id="MF_01209">
    <property type="entry name" value="CPSase_S_chain"/>
    <property type="match status" value="1"/>
</dbReference>
<dbReference type="PRINTS" id="PR00097">
    <property type="entry name" value="ANTSNTHASEII"/>
</dbReference>
<dbReference type="GO" id="GO:0006526">
    <property type="term" value="P:L-arginine biosynthetic process"/>
    <property type="evidence" value="ECO:0007669"/>
    <property type="project" value="UniProtKB-UniRule"/>
</dbReference>
<reference evidence="11" key="1">
    <citation type="submission" date="2015-07" db="EMBL/GenBank/DDBJ databases">
        <title>Fjat-10053 dsm26.</title>
        <authorList>
            <person name="Liu B."/>
            <person name="Wang J."/>
            <person name="Zhu Y."/>
            <person name="Liu G."/>
            <person name="Chen Q."/>
            <person name="Chen Z."/>
            <person name="Lan J."/>
            <person name="Che J."/>
            <person name="Ge C."/>
            <person name="Shi H."/>
            <person name="Pan Z."/>
            <person name="Liu X."/>
        </authorList>
    </citation>
    <scope>NUCLEOTIDE SEQUENCE [LARGE SCALE GENOMIC DNA]</scope>
    <source>
        <strain evidence="11">DSM 26</strain>
    </source>
</reference>
<comment type="function">
    <text evidence="8">Small subunit of the glutamine-dependent carbamoyl phosphate synthetase (CPSase). CPSase catalyzes the formation of carbamoyl phosphate from the ammonia moiety of glutamine, carbonate, and phosphate donated by ATP, constituting the first step of 2 biosynthetic pathways, one leading to arginine and/or urea and the other to pyrimidine nucleotides. The small subunit (glutamine amidotransferase) binds and cleaves glutamine to supply the large subunit with the substrate ammonia.</text>
</comment>
<dbReference type="InterPro" id="IPR050472">
    <property type="entry name" value="Anth_synth/Amidotransfase"/>
</dbReference>
<keyword evidence="3 8" id="KW-0436">Ligase</keyword>
<feature type="binding site" evidence="8">
    <location>
        <position position="246"/>
    </location>
    <ligand>
        <name>L-glutamine</name>
        <dbReference type="ChEBI" id="CHEBI:58359"/>
    </ligand>
</feature>
<dbReference type="Pfam" id="PF00988">
    <property type="entry name" value="CPSase_sm_chain"/>
    <property type="match status" value="1"/>
</dbReference>
<dbReference type="Gene3D" id="3.50.30.20">
    <property type="entry name" value="Carbamoyl-phosphate synthase small subunit, N-terminal domain"/>
    <property type="match status" value="1"/>
</dbReference>
<dbReference type="AlphaFoldDB" id="A0A0L0QUM4"/>
<dbReference type="CDD" id="cd01744">
    <property type="entry name" value="GATase1_CPSase"/>
    <property type="match status" value="1"/>
</dbReference>
<evidence type="ECO:0000256" key="4">
    <source>
        <dbReference type="ARBA" id="ARBA00022741"/>
    </source>
</evidence>
<comment type="caution">
    <text evidence="10">The sequence shown here is derived from an EMBL/GenBank/DDBJ whole genome shotgun (WGS) entry which is preliminary data.</text>
</comment>
<evidence type="ECO:0000256" key="7">
    <source>
        <dbReference type="ARBA" id="ARBA00048816"/>
    </source>
</evidence>
<feature type="binding site" evidence="8">
    <location>
        <position position="290"/>
    </location>
    <ligand>
        <name>L-glutamine</name>
        <dbReference type="ChEBI" id="CHEBI:58359"/>
    </ligand>
</feature>
<dbReference type="InterPro" id="IPR029062">
    <property type="entry name" value="Class_I_gatase-like"/>
</dbReference>
<organism evidence="10 11">
    <name type="scientific">Virgibacillus pantothenticus</name>
    <dbReference type="NCBI Taxonomy" id="1473"/>
    <lineage>
        <taxon>Bacteria</taxon>
        <taxon>Bacillati</taxon>
        <taxon>Bacillota</taxon>
        <taxon>Bacilli</taxon>
        <taxon>Bacillales</taxon>
        <taxon>Bacillaceae</taxon>
        <taxon>Virgibacillus</taxon>
    </lineage>
</organism>
<dbReference type="PRINTS" id="PR00096">
    <property type="entry name" value="GATASE"/>
</dbReference>
<comment type="subunit">
    <text evidence="8">Composed of two chains; the small (or glutamine) chain promotes the hydrolysis of glutamine to ammonia, which is used by the large (or ammonia) chain to synthesize carbamoyl phosphate. Tetramer of heterodimers (alpha,beta)4.</text>
</comment>
<comment type="pathway">
    <text evidence="1 8">Amino-acid biosynthesis; L-arginine biosynthesis; carbamoyl phosphate from bicarbonate: step 1/1.</text>
</comment>
<feature type="binding site" evidence="8">
    <location>
        <position position="46"/>
    </location>
    <ligand>
        <name>L-glutamine</name>
        <dbReference type="ChEBI" id="CHEBI:58359"/>
    </ligand>
</feature>
<evidence type="ECO:0000259" key="9">
    <source>
        <dbReference type="SMART" id="SM01097"/>
    </source>
</evidence>
<keyword evidence="11" id="KW-1185">Reference proteome</keyword>
<feature type="active site" evidence="8">
    <location>
        <position position="330"/>
    </location>
</feature>
<comment type="pathway">
    <text evidence="8">Pyrimidine metabolism; UMP biosynthesis via de novo pathway; (S)-dihydroorotate from bicarbonate: step 1/3.</text>
</comment>
<dbReference type="EMBL" id="LGTO01000004">
    <property type="protein sequence ID" value="KNE21898.1"/>
    <property type="molecule type" value="Genomic_DNA"/>
</dbReference>
<dbReference type="NCBIfam" id="NF009475">
    <property type="entry name" value="PRK12838.1"/>
    <property type="match status" value="1"/>
</dbReference>
<evidence type="ECO:0000256" key="1">
    <source>
        <dbReference type="ARBA" id="ARBA00005077"/>
    </source>
</evidence>
<keyword evidence="4 8" id="KW-0547">Nucleotide-binding</keyword>
<gene>
    <name evidence="8" type="primary">carA</name>
    <name evidence="10" type="ORF">AFK71_03565</name>
</gene>
<dbReference type="PANTHER" id="PTHR43418:SF7">
    <property type="entry name" value="CARBAMOYL-PHOSPHATE SYNTHASE SMALL CHAIN"/>
    <property type="match status" value="1"/>
</dbReference>
<keyword evidence="5 8" id="KW-0067">ATP-binding</keyword>
<dbReference type="PANTHER" id="PTHR43418">
    <property type="entry name" value="MULTIFUNCTIONAL TRYPTOPHAN BIOSYNTHESIS PROTEIN-RELATED"/>
    <property type="match status" value="1"/>
</dbReference>
<dbReference type="RefSeq" id="WP_050350177.1">
    <property type="nucleotide sequence ID" value="NZ_BOSN01000005.1"/>
</dbReference>
<dbReference type="OrthoDB" id="9804328at2"/>
<feature type="binding site" evidence="8">
    <location>
        <position position="220"/>
    </location>
    <ligand>
        <name>L-glutamine</name>
        <dbReference type="ChEBI" id="CHEBI:58359"/>
    </ligand>
</feature>
<feature type="domain" description="Carbamoyl-phosphate synthase small subunit N-terminal" evidence="9">
    <location>
        <begin position="2"/>
        <end position="132"/>
    </location>
</feature>
<dbReference type="PRINTS" id="PR00099">
    <property type="entry name" value="CPSGATASE"/>
</dbReference>
<dbReference type="GO" id="GO:0044205">
    <property type="term" value="P:'de novo' UMP biosynthetic process"/>
    <property type="evidence" value="ECO:0007669"/>
    <property type="project" value="UniProtKB-UniRule"/>
</dbReference>
<dbReference type="InterPro" id="IPR036480">
    <property type="entry name" value="CarbP_synth_ssu_N_sf"/>
</dbReference>
<feature type="binding site" evidence="8">
    <location>
        <position position="289"/>
    </location>
    <ligand>
        <name>L-glutamine</name>
        <dbReference type="ChEBI" id="CHEBI:58359"/>
    </ligand>
</feature>
<comment type="catalytic activity">
    <reaction evidence="7 8">
        <text>hydrogencarbonate + L-glutamine + 2 ATP + H2O = carbamoyl phosphate + L-glutamate + 2 ADP + phosphate + 2 H(+)</text>
        <dbReference type="Rhea" id="RHEA:18633"/>
        <dbReference type="ChEBI" id="CHEBI:15377"/>
        <dbReference type="ChEBI" id="CHEBI:15378"/>
        <dbReference type="ChEBI" id="CHEBI:17544"/>
        <dbReference type="ChEBI" id="CHEBI:29985"/>
        <dbReference type="ChEBI" id="CHEBI:30616"/>
        <dbReference type="ChEBI" id="CHEBI:43474"/>
        <dbReference type="ChEBI" id="CHEBI:58228"/>
        <dbReference type="ChEBI" id="CHEBI:58359"/>
        <dbReference type="ChEBI" id="CHEBI:456216"/>
        <dbReference type="EC" id="6.3.5.5"/>
    </reaction>
</comment>
<evidence type="ECO:0000256" key="8">
    <source>
        <dbReference type="HAMAP-Rule" id="MF_01209"/>
    </source>
</evidence>
<feature type="active site" evidence="8">
    <location>
        <position position="332"/>
    </location>
</feature>
<dbReference type="InterPro" id="IPR002474">
    <property type="entry name" value="CarbamoylP_synth_ssu_N"/>
</dbReference>
<evidence type="ECO:0000313" key="10">
    <source>
        <dbReference type="EMBL" id="KNE21898.1"/>
    </source>
</evidence>
<dbReference type="SMART" id="SM01097">
    <property type="entry name" value="CPSase_sm_chain"/>
    <property type="match status" value="1"/>
</dbReference>
<comment type="catalytic activity">
    <reaction evidence="8">
        <text>L-glutamine + H2O = L-glutamate + NH4(+)</text>
        <dbReference type="Rhea" id="RHEA:15889"/>
        <dbReference type="ChEBI" id="CHEBI:15377"/>
        <dbReference type="ChEBI" id="CHEBI:28938"/>
        <dbReference type="ChEBI" id="CHEBI:29985"/>
        <dbReference type="ChEBI" id="CHEBI:58359"/>
    </reaction>
</comment>
<dbReference type="GO" id="GO:0004088">
    <property type="term" value="F:carbamoyl-phosphate synthase (glutamine-hydrolyzing) activity"/>
    <property type="evidence" value="ECO:0007669"/>
    <property type="project" value="UniProtKB-UniRule"/>
</dbReference>
<dbReference type="PATRIC" id="fig|1473.5.peg.3658"/>
<evidence type="ECO:0000256" key="2">
    <source>
        <dbReference type="ARBA" id="ARBA00007800"/>
    </source>
</evidence>
<protein>
    <recommendedName>
        <fullName evidence="8">Carbamoyl phosphate synthase small chain</fullName>
        <ecNumber evidence="8">6.3.5.5</ecNumber>
    </recommendedName>
    <alternativeName>
        <fullName evidence="8">Carbamoyl phosphate synthetase glutamine chain</fullName>
    </alternativeName>
</protein>
<dbReference type="Pfam" id="PF00117">
    <property type="entry name" value="GATase"/>
    <property type="match status" value="1"/>
</dbReference>
<dbReference type="Proteomes" id="UP000036780">
    <property type="component" value="Unassembled WGS sequence"/>
</dbReference>
<dbReference type="EC" id="6.3.5.5" evidence="8"/>
<dbReference type="NCBIfam" id="TIGR01368">
    <property type="entry name" value="CPSaseIIsmall"/>
    <property type="match status" value="1"/>
</dbReference>
<dbReference type="GO" id="GO:0006207">
    <property type="term" value="P:'de novo' pyrimidine nucleobase biosynthetic process"/>
    <property type="evidence" value="ECO:0007669"/>
    <property type="project" value="InterPro"/>
</dbReference>
<name>A0A0L0QUM4_VIRPA</name>
<dbReference type="PROSITE" id="PS51273">
    <property type="entry name" value="GATASE_TYPE_1"/>
    <property type="match status" value="1"/>
</dbReference>
<evidence type="ECO:0000256" key="6">
    <source>
        <dbReference type="ARBA" id="ARBA00022962"/>
    </source>
</evidence>
<keyword evidence="8" id="KW-0665">Pyrimidine biosynthesis</keyword>
<dbReference type="InterPro" id="IPR035686">
    <property type="entry name" value="CPSase_GATase1"/>
</dbReference>
<feature type="binding site" evidence="8">
    <location>
        <position position="287"/>
    </location>
    <ligand>
        <name>L-glutamine</name>
        <dbReference type="ChEBI" id="CHEBI:58359"/>
    </ligand>
</feature>
<accession>A0A0L0QUM4</accession>
<feature type="active site" description="Nucleophile" evidence="8">
    <location>
        <position position="245"/>
    </location>
</feature>
<dbReference type="GeneID" id="66869626"/>
<evidence type="ECO:0000256" key="5">
    <source>
        <dbReference type="ARBA" id="ARBA00022840"/>
    </source>
</evidence>
<dbReference type="GO" id="GO:0004359">
    <property type="term" value="F:glutaminase activity"/>
    <property type="evidence" value="ECO:0007669"/>
    <property type="project" value="RHEA"/>
</dbReference>
<keyword evidence="8" id="KW-0055">Arginine biosynthesis</keyword>
<feature type="binding site" evidence="8">
    <location>
        <position position="249"/>
    </location>
    <ligand>
        <name>L-glutamine</name>
        <dbReference type="ChEBI" id="CHEBI:58359"/>
    </ligand>
</feature>
<evidence type="ECO:0000313" key="11">
    <source>
        <dbReference type="Proteomes" id="UP000036780"/>
    </source>
</evidence>
<evidence type="ECO:0000256" key="3">
    <source>
        <dbReference type="ARBA" id="ARBA00022598"/>
    </source>
</evidence>
<dbReference type="GO" id="GO:0006541">
    <property type="term" value="P:glutamine metabolic process"/>
    <property type="evidence" value="ECO:0007669"/>
    <property type="project" value="InterPro"/>
</dbReference>
<feature type="binding site" evidence="8">
    <location>
        <position position="218"/>
    </location>
    <ligand>
        <name>L-glutamine</name>
        <dbReference type="ChEBI" id="CHEBI:58359"/>
    </ligand>
</feature>
<feature type="region of interest" description="CPSase" evidence="8">
    <location>
        <begin position="1"/>
        <end position="170"/>
    </location>
</feature>
<keyword evidence="6 8" id="KW-0315">Glutamine amidotransferase</keyword>